<dbReference type="InterPro" id="IPR036875">
    <property type="entry name" value="Znf_CCHC_sf"/>
</dbReference>
<feature type="domain" description="CCHC-type" evidence="1">
    <location>
        <begin position="183"/>
        <end position="199"/>
    </location>
</feature>
<dbReference type="EMBL" id="BQNB010011387">
    <property type="protein sequence ID" value="GJS89913.1"/>
    <property type="molecule type" value="Genomic_DNA"/>
</dbReference>
<accession>A0ABQ4ZM24</accession>
<sequence>MHNNIMAVGSRDCPPMLATGRYAQWQSRFMRYVDTKPNGEALRKCILQGPYKLSNTIILGQRTTDESIEVPERTVVETFSNIFHKNKAHYDAEKEAIHLLLTGIGDEIYSTDVNTSLFWEFGRFTSRDGESIESYYSRNKNVDTTSRYVNENQTGQFGNQRTVTVVGARETVGTQVVQQTGIQCFNCKEFRHFAKECRKPKGQKITLIIRKRCCCANKLRKRQHSEQLGSINDTYTVEKDDSNVIPDSSNMCNNDNQADQNVEECDDERVVLANLIANLKLDTDEHKKIQKQLKKANTSLSHELR</sequence>
<organism evidence="2 3">
    <name type="scientific">Tanacetum coccineum</name>
    <dbReference type="NCBI Taxonomy" id="301880"/>
    <lineage>
        <taxon>Eukaryota</taxon>
        <taxon>Viridiplantae</taxon>
        <taxon>Streptophyta</taxon>
        <taxon>Embryophyta</taxon>
        <taxon>Tracheophyta</taxon>
        <taxon>Spermatophyta</taxon>
        <taxon>Magnoliopsida</taxon>
        <taxon>eudicotyledons</taxon>
        <taxon>Gunneridae</taxon>
        <taxon>Pentapetalae</taxon>
        <taxon>asterids</taxon>
        <taxon>campanulids</taxon>
        <taxon>Asterales</taxon>
        <taxon>Asteraceae</taxon>
        <taxon>Asteroideae</taxon>
        <taxon>Anthemideae</taxon>
        <taxon>Anthemidinae</taxon>
        <taxon>Tanacetum</taxon>
    </lineage>
</organism>
<name>A0ABQ4ZM24_9ASTR</name>
<evidence type="ECO:0000259" key="1">
    <source>
        <dbReference type="SMART" id="SM00343"/>
    </source>
</evidence>
<protein>
    <submittedName>
        <fullName evidence="2">Retrovirus-related pol polyprotein from transposon TNT 1-94</fullName>
    </submittedName>
</protein>
<dbReference type="Gene3D" id="4.10.60.10">
    <property type="entry name" value="Zinc finger, CCHC-type"/>
    <property type="match status" value="1"/>
</dbReference>
<proteinExistence type="predicted"/>
<gene>
    <name evidence="2" type="ORF">Tco_0772549</name>
</gene>
<evidence type="ECO:0000313" key="3">
    <source>
        <dbReference type="Proteomes" id="UP001151760"/>
    </source>
</evidence>
<dbReference type="InterPro" id="IPR001878">
    <property type="entry name" value="Znf_CCHC"/>
</dbReference>
<dbReference type="SUPFAM" id="SSF57756">
    <property type="entry name" value="Retrovirus zinc finger-like domains"/>
    <property type="match status" value="1"/>
</dbReference>
<dbReference type="SMART" id="SM00343">
    <property type="entry name" value="ZnF_C2HC"/>
    <property type="match status" value="1"/>
</dbReference>
<dbReference type="Proteomes" id="UP001151760">
    <property type="component" value="Unassembled WGS sequence"/>
</dbReference>
<comment type="caution">
    <text evidence="2">The sequence shown here is derived from an EMBL/GenBank/DDBJ whole genome shotgun (WGS) entry which is preliminary data.</text>
</comment>
<evidence type="ECO:0000313" key="2">
    <source>
        <dbReference type="EMBL" id="GJS89913.1"/>
    </source>
</evidence>
<reference evidence="2" key="1">
    <citation type="journal article" date="2022" name="Int. J. Mol. Sci.">
        <title>Draft Genome of Tanacetum Coccineum: Genomic Comparison of Closely Related Tanacetum-Family Plants.</title>
        <authorList>
            <person name="Yamashiro T."/>
            <person name="Shiraishi A."/>
            <person name="Nakayama K."/>
            <person name="Satake H."/>
        </authorList>
    </citation>
    <scope>NUCLEOTIDE SEQUENCE</scope>
</reference>
<reference evidence="2" key="2">
    <citation type="submission" date="2022-01" db="EMBL/GenBank/DDBJ databases">
        <authorList>
            <person name="Yamashiro T."/>
            <person name="Shiraishi A."/>
            <person name="Satake H."/>
            <person name="Nakayama K."/>
        </authorList>
    </citation>
    <scope>NUCLEOTIDE SEQUENCE</scope>
</reference>
<keyword evidence="3" id="KW-1185">Reference proteome</keyword>